<accession>A0A1N7SW48</accession>
<keyword evidence="2" id="KW-1185">Reference proteome</keyword>
<evidence type="ECO:0000313" key="2">
    <source>
        <dbReference type="Proteomes" id="UP000195569"/>
    </source>
</evidence>
<gene>
    <name evidence="1" type="ORF">BN2476_1240038</name>
</gene>
<dbReference type="EMBL" id="CYGY02000124">
    <property type="protein sequence ID" value="SIT51577.1"/>
    <property type="molecule type" value="Genomic_DNA"/>
</dbReference>
<organism evidence="1 2">
    <name type="scientific">Paraburkholderia piptadeniae</name>
    <dbReference type="NCBI Taxonomy" id="1701573"/>
    <lineage>
        <taxon>Bacteria</taxon>
        <taxon>Pseudomonadati</taxon>
        <taxon>Pseudomonadota</taxon>
        <taxon>Betaproteobacteria</taxon>
        <taxon>Burkholderiales</taxon>
        <taxon>Burkholderiaceae</taxon>
        <taxon>Paraburkholderia</taxon>
    </lineage>
</organism>
<dbReference type="AlphaFoldDB" id="A0A1N7SW48"/>
<name>A0A1N7SW48_9BURK</name>
<comment type="caution">
    <text evidence="1">The sequence shown here is derived from an EMBL/GenBank/DDBJ whole genome shotgun (WGS) entry which is preliminary data.</text>
</comment>
<evidence type="ECO:0000313" key="1">
    <source>
        <dbReference type="EMBL" id="SIT51577.1"/>
    </source>
</evidence>
<protein>
    <submittedName>
        <fullName evidence="1">Uncharacterized protein</fullName>
    </submittedName>
</protein>
<proteinExistence type="predicted"/>
<reference evidence="1" key="1">
    <citation type="submission" date="2016-12" db="EMBL/GenBank/DDBJ databases">
        <authorList>
            <person name="Moulin L."/>
        </authorList>
    </citation>
    <scope>NUCLEOTIDE SEQUENCE [LARGE SCALE GENOMIC DNA]</scope>
    <source>
        <strain evidence="1">STM 7183</strain>
    </source>
</reference>
<dbReference type="Proteomes" id="UP000195569">
    <property type="component" value="Unassembled WGS sequence"/>
</dbReference>
<sequence length="513" mass="57603">MSCDKESYVNVSSRCTSTKTSVSGAFQGIPMHALSRSAVTPLDRPALRRFDSVRVGGKIAEVTRILHFDSLLGRRGAPVDLCTGIVTTAFIKRRRVDVKVPVVELHGRLSKAALFVIALAKQRASRRIWTYVHQPVLVVTVATNEKKSTFVGLGFDFIEGKSRIAVSTSPHGYLHRRFLRFGEGAHCLSRLILAWEFDFGFVRIVRFRFGSHFLADERLRDKSRQPSSSHELVRCACALRRSRLPPRSPIPFTRNRSMSQWIDGCHFGDCRDTRRAMIVAGVKVQTIVMLVNSRTLQVNDRNRGMAAVHDGSPHFISRFASLRLSFIHVVFERLEGSCEIPMPQINTGTANVAGKPESIIGTNGRAASMVDQYRHDVDLEAAVLDAVPHEHLLILRCERYTSAGHRPYSSFAVLINLSMKAWARRSPYEKAESHDKNPSCSGKLSIEVAVGSVEIIDQKTEYRTSCPSSEMTLLVMTWTSTLKPRYGAQDWVFIAVPFRRRQRIDLAFPVPAR</sequence>